<keyword evidence="3" id="KW-0540">Nuclease</keyword>
<keyword evidence="7" id="KW-1133">Transmembrane helix</keyword>
<evidence type="ECO:0000256" key="5">
    <source>
        <dbReference type="ARBA" id="ARBA00022801"/>
    </source>
</evidence>
<feature type="transmembrane region" description="Helical" evidence="7">
    <location>
        <begin position="250"/>
        <end position="276"/>
    </location>
</feature>
<dbReference type="AlphaFoldDB" id="A0A9W8MG76"/>
<dbReference type="GO" id="GO:0016787">
    <property type="term" value="F:hydrolase activity"/>
    <property type="evidence" value="ECO:0007669"/>
    <property type="project" value="UniProtKB-KW"/>
</dbReference>
<organism evidence="10 11">
    <name type="scientific">Candolleomyces eurysporus</name>
    <dbReference type="NCBI Taxonomy" id="2828524"/>
    <lineage>
        <taxon>Eukaryota</taxon>
        <taxon>Fungi</taxon>
        <taxon>Dikarya</taxon>
        <taxon>Basidiomycota</taxon>
        <taxon>Agaricomycotina</taxon>
        <taxon>Agaricomycetes</taxon>
        <taxon>Agaricomycetidae</taxon>
        <taxon>Agaricales</taxon>
        <taxon>Agaricineae</taxon>
        <taxon>Psathyrellaceae</taxon>
        <taxon>Candolleomyces</taxon>
    </lineage>
</organism>
<dbReference type="SUPFAM" id="SSF56672">
    <property type="entry name" value="DNA/RNA polymerases"/>
    <property type="match status" value="1"/>
</dbReference>
<dbReference type="GO" id="GO:0004519">
    <property type="term" value="F:endonuclease activity"/>
    <property type="evidence" value="ECO:0007669"/>
    <property type="project" value="UniProtKB-KW"/>
</dbReference>
<keyword evidence="6" id="KW-0695">RNA-directed DNA polymerase</keyword>
<dbReference type="Proteomes" id="UP001140091">
    <property type="component" value="Unassembled WGS sequence"/>
</dbReference>
<sequence length="279" mass="31747">MALHKHICKICHVFIDDCIGWSDSTKAHGLVVRKILDACRANGLFLNPKKSVIITTSVTFLGHRIDQEGIHADTSKTGKIVQWLTPRSVKEVRPFLGLVRYLSAFLPSLVEYTAVLDPLTSKVYKSDFPEWTPVFQKAFDAIKKLVVSTDCLTFINHKNPGNNRIFITTDASNVATGAVLSYGPTWDTARPVAFDSKVLNQAERRYPVHEKEMLAIIWALKKWHSDLLGMPFFVYTDHKTLQFFENQKDLLSSITMSMLSSLHNFIICFINSYFLLHRL</sequence>
<evidence type="ECO:0000256" key="6">
    <source>
        <dbReference type="ARBA" id="ARBA00022918"/>
    </source>
</evidence>
<gene>
    <name evidence="10" type="ORF">H1R20_g9684</name>
</gene>
<dbReference type="InterPro" id="IPR000477">
    <property type="entry name" value="RT_dom"/>
</dbReference>
<protein>
    <recommendedName>
        <fullName evidence="12">Reverse transcriptase RNase H-like domain-containing protein</fullName>
    </recommendedName>
</protein>
<feature type="domain" description="Reverse transcriptase" evidence="8">
    <location>
        <begin position="8"/>
        <end position="65"/>
    </location>
</feature>
<keyword evidence="2" id="KW-0548">Nucleotidyltransferase</keyword>
<keyword evidence="7" id="KW-0812">Transmembrane</keyword>
<keyword evidence="5" id="KW-0378">Hydrolase</keyword>
<dbReference type="InterPro" id="IPR050951">
    <property type="entry name" value="Retrovirus_Pol_polyprotein"/>
</dbReference>
<dbReference type="EMBL" id="JANBPK010000995">
    <property type="protein sequence ID" value="KAJ2927414.1"/>
    <property type="molecule type" value="Genomic_DNA"/>
</dbReference>
<evidence type="ECO:0000259" key="9">
    <source>
        <dbReference type="Pfam" id="PF17917"/>
    </source>
</evidence>
<evidence type="ECO:0000313" key="11">
    <source>
        <dbReference type="Proteomes" id="UP001140091"/>
    </source>
</evidence>
<evidence type="ECO:0000256" key="1">
    <source>
        <dbReference type="ARBA" id="ARBA00022679"/>
    </source>
</evidence>
<keyword evidence="4" id="KW-0255">Endonuclease</keyword>
<reference evidence="10" key="1">
    <citation type="submission" date="2022-06" db="EMBL/GenBank/DDBJ databases">
        <title>Genome Sequence of Candolleomyces eurysporus.</title>
        <authorList>
            <person name="Buettner E."/>
        </authorList>
    </citation>
    <scope>NUCLEOTIDE SEQUENCE</scope>
    <source>
        <strain evidence="10">VTCC 930004</strain>
    </source>
</reference>
<keyword evidence="1" id="KW-0808">Transferase</keyword>
<dbReference type="GO" id="GO:0003964">
    <property type="term" value="F:RNA-directed DNA polymerase activity"/>
    <property type="evidence" value="ECO:0007669"/>
    <property type="project" value="UniProtKB-KW"/>
</dbReference>
<keyword evidence="11" id="KW-1185">Reference proteome</keyword>
<dbReference type="Pfam" id="PF00078">
    <property type="entry name" value="RVT_1"/>
    <property type="match status" value="1"/>
</dbReference>
<dbReference type="PANTHER" id="PTHR37984">
    <property type="entry name" value="PROTEIN CBG26694"/>
    <property type="match status" value="1"/>
</dbReference>
<feature type="domain" description="Reverse transcriptase RNase H-like" evidence="9">
    <location>
        <begin position="164"/>
        <end position="259"/>
    </location>
</feature>
<dbReference type="InterPro" id="IPR043128">
    <property type="entry name" value="Rev_trsase/Diguanyl_cyclase"/>
</dbReference>
<proteinExistence type="predicted"/>
<comment type="caution">
    <text evidence="10">The sequence shown here is derived from an EMBL/GenBank/DDBJ whole genome shotgun (WGS) entry which is preliminary data.</text>
</comment>
<evidence type="ECO:0000256" key="4">
    <source>
        <dbReference type="ARBA" id="ARBA00022759"/>
    </source>
</evidence>
<feature type="non-terminal residue" evidence="10">
    <location>
        <position position="279"/>
    </location>
</feature>
<dbReference type="CDD" id="cd09274">
    <property type="entry name" value="RNase_HI_RT_Ty3"/>
    <property type="match status" value="1"/>
</dbReference>
<keyword evidence="7" id="KW-0472">Membrane</keyword>
<evidence type="ECO:0000256" key="2">
    <source>
        <dbReference type="ARBA" id="ARBA00022695"/>
    </source>
</evidence>
<evidence type="ECO:0000256" key="3">
    <source>
        <dbReference type="ARBA" id="ARBA00022722"/>
    </source>
</evidence>
<dbReference type="OrthoDB" id="3268967at2759"/>
<name>A0A9W8MG76_9AGAR</name>
<evidence type="ECO:0000259" key="8">
    <source>
        <dbReference type="Pfam" id="PF00078"/>
    </source>
</evidence>
<evidence type="ECO:0008006" key="12">
    <source>
        <dbReference type="Google" id="ProtNLM"/>
    </source>
</evidence>
<accession>A0A9W8MG76</accession>
<dbReference type="Pfam" id="PF17917">
    <property type="entry name" value="RT_RNaseH"/>
    <property type="match status" value="1"/>
</dbReference>
<dbReference type="Gene3D" id="3.30.70.270">
    <property type="match status" value="2"/>
</dbReference>
<dbReference type="InterPro" id="IPR043502">
    <property type="entry name" value="DNA/RNA_pol_sf"/>
</dbReference>
<evidence type="ECO:0000313" key="10">
    <source>
        <dbReference type="EMBL" id="KAJ2927414.1"/>
    </source>
</evidence>
<dbReference type="PANTHER" id="PTHR37984:SF5">
    <property type="entry name" value="PROTEIN NYNRIN-LIKE"/>
    <property type="match status" value="1"/>
</dbReference>
<evidence type="ECO:0000256" key="7">
    <source>
        <dbReference type="SAM" id="Phobius"/>
    </source>
</evidence>
<dbReference type="InterPro" id="IPR041373">
    <property type="entry name" value="RT_RNaseH"/>
</dbReference>